<name>A0A0D0E9R7_9AGAM</name>
<evidence type="ECO:0000256" key="3">
    <source>
        <dbReference type="ARBA" id="ARBA00022448"/>
    </source>
</evidence>
<dbReference type="AlphaFoldDB" id="A0A0D0E9R7"/>
<keyword evidence="3" id="KW-0813">Transport</keyword>
<comment type="subcellular location">
    <subcellularLocation>
        <location evidence="1">Cell membrane</location>
        <topology evidence="1">Multi-pass membrane protein</topology>
    </subcellularLocation>
</comment>
<dbReference type="GO" id="GO:0000287">
    <property type="term" value="F:magnesium ion binding"/>
    <property type="evidence" value="ECO:0007669"/>
    <property type="project" value="TreeGrafter"/>
</dbReference>
<reference evidence="8 9" key="1">
    <citation type="submission" date="2014-04" db="EMBL/GenBank/DDBJ databases">
        <authorList>
            <consortium name="DOE Joint Genome Institute"/>
            <person name="Kuo A."/>
            <person name="Kohler A."/>
            <person name="Jargeat P."/>
            <person name="Nagy L.G."/>
            <person name="Floudas D."/>
            <person name="Copeland A."/>
            <person name="Barry K.W."/>
            <person name="Cichocki N."/>
            <person name="Veneault-Fourrey C."/>
            <person name="LaButti K."/>
            <person name="Lindquist E.A."/>
            <person name="Lipzen A."/>
            <person name="Lundell T."/>
            <person name="Morin E."/>
            <person name="Murat C."/>
            <person name="Sun H."/>
            <person name="Tunlid A."/>
            <person name="Henrissat B."/>
            <person name="Grigoriev I.V."/>
            <person name="Hibbett D.S."/>
            <person name="Martin F."/>
            <person name="Nordberg H.P."/>
            <person name="Cantor M.N."/>
            <person name="Hua S.X."/>
        </authorList>
    </citation>
    <scope>NUCLEOTIDE SEQUENCE [LARGE SCALE GENOMIC DNA]</scope>
    <source>
        <strain evidence="8 9">Ve08.2h10</strain>
    </source>
</reference>
<dbReference type="GO" id="GO:0015087">
    <property type="term" value="F:cobalt ion transmembrane transporter activity"/>
    <property type="evidence" value="ECO:0007669"/>
    <property type="project" value="TreeGrafter"/>
</dbReference>
<dbReference type="GO" id="GO:0050897">
    <property type="term" value="F:cobalt ion binding"/>
    <property type="evidence" value="ECO:0007669"/>
    <property type="project" value="TreeGrafter"/>
</dbReference>
<gene>
    <name evidence="8" type="ORF">PAXRUDRAFT_23630</name>
</gene>
<dbReference type="STRING" id="930991.A0A0D0E9R7"/>
<sequence>MQDLHIFTLRRSQATLFLLCFINSKAMNGDHSTALSKANLHRRLQPRDVSVLPKIPEPTYRHAAPSTPWPWVDFDTTFSEIQPFEPNESTDDKSQSWRLYPHNFNWTSEQVKRSRMLSSTALSTNCLIHKVDIENGHFVNETLSIASDSEKAATFWEELQEPVPQRKHTRIFFIANLSSQVLQMLGTSFRIGPLFFSSLTNWIPSRYQEDLKVAERDHITIVLPFVRVVKAGDKSAKSTDGASSASLGGMMPPDKKHHATDFRTSLYLRSTHHVLLKDLLAIHTVRTSTSNTIISYHPPVERFRDSAELLQLLVLKTGDSPCWSEIFKKSNDPTFLVLVMFWYVLYGWDETFEVLSPHIDWLEVYIFETNDIYAAQELHKLRATLLYYQQLLQDFRQSLNFLRAAPNPAMECNDRSGLTKEECKASADLFAKEVNNLLFEIDRLDSHTVMLSSQLKNLIDLAFAMDNIEERKAATRDSSTMKQISYLTMVFLPASFIASVFGMNVAEINPGSSESILHYAEATLAISFVTGWLLVAVQPHSTFHSPGSDIWRRLAWPLFSLWRLCEVTFGMTEQRRGHWERKEFQSMV</sequence>
<proteinExistence type="inferred from homology"/>
<dbReference type="Pfam" id="PF01544">
    <property type="entry name" value="CorA"/>
    <property type="match status" value="1"/>
</dbReference>
<reference evidence="9" key="2">
    <citation type="submission" date="2015-01" db="EMBL/GenBank/DDBJ databases">
        <title>Evolutionary Origins and Diversification of the Mycorrhizal Mutualists.</title>
        <authorList>
            <consortium name="DOE Joint Genome Institute"/>
            <consortium name="Mycorrhizal Genomics Consortium"/>
            <person name="Kohler A."/>
            <person name="Kuo A."/>
            <person name="Nagy L.G."/>
            <person name="Floudas D."/>
            <person name="Copeland A."/>
            <person name="Barry K.W."/>
            <person name="Cichocki N."/>
            <person name="Veneault-Fourrey C."/>
            <person name="LaButti K."/>
            <person name="Lindquist E.A."/>
            <person name="Lipzen A."/>
            <person name="Lundell T."/>
            <person name="Morin E."/>
            <person name="Murat C."/>
            <person name="Riley R."/>
            <person name="Ohm R."/>
            <person name="Sun H."/>
            <person name="Tunlid A."/>
            <person name="Henrissat B."/>
            <person name="Grigoriev I.V."/>
            <person name="Hibbett D.S."/>
            <person name="Martin F."/>
        </authorList>
    </citation>
    <scope>NUCLEOTIDE SEQUENCE [LARGE SCALE GENOMIC DNA]</scope>
    <source>
        <strain evidence="9">Ve08.2h10</strain>
    </source>
</reference>
<keyword evidence="4" id="KW-1003">Cell membrane</keyword>
<dbReference type="Proteomes" id="UP000054538">
    <property type="component" value="Unassembled WGS sequence"/>
</dbReference>
<dbReference type="Gene3D" id="1.20.58.340">
    <property type="entry name" value="Magnesium transport protein CorA, transmembrane region"/>
    <property type="match status" value="1"/>
</dbReference>
<dbReference type="SUPFAM" id="SSF143865">
    <property type="entry name" value="CorA soluble domain-like"/>
    <property type="match status" value="1"/>
</dbReference>
<dbReference type="PANTHER" id="PTHR46494:SF1">
    <property type="entry name" value="CORA FAMILY METAL ION TRANSPORTER (EUROFUNG)"/>
    <property type="match status" value="1"/>
</dbReference>
<dbReference type="GO" id="GO:0005886">
    <property type="term" value="C:plasma membrane"/>
    <property type="evidence" value="ECO:0007669"/>
    <property type="project" value="UniProtKB-SubCell"/>
</dbReference>
<dbReference type="GO" id="GO:0015095">
    <property type="term" value="F:magnesium ion transmembrane transporter activity"/>
    <property type="evidence" value="ECO:0007669"/>
    <property type="project" value="TreeGrafter"/>
</dbReference>
<keyword evidence="6" id="KW-1133">Transmembrane helix</keyword>
<keyword evidence="7" id="KW-0472">Membrane</keyword>
<dbReference type="HOGENOM" id="CLU_018401_0_0_1"/>
<evidence type="ECO:0000313" key="9">
    <source>
        <dbReference type="Proteomes" id="UP000054538"/>
    </source>
</evidence>
<accession>A0A0D0E9R7</accession>
<dbReference type="InterPro" id="IPR002523">
    <property type="entry name" value="MgTranspt_CorA/ZnTranspt_ZntB"/>
</dbReference>
<comment type="similarity">
    <text evidence="2">Belongs to the CorA metal ion transporter (MIT) (TC 1.A.35) family.</text>
</comment>
<evidence type="ECO:0000256" key="2">
    <source>
        <dbReference type="ARBA" id="ARBA00009765"/>
    </source>
</evidence>
<evidence type="ECO:0000256" key="6">
    <source>
        <dbReference type="ARBA" id="ARBA00022989"/>
    </source>
</evidence>
<dbReference type="InParanoid" id="A0A0D0E9R7"/>
<keyword evidence="9" id="KW-1185">Reference proteome</keyword>
<keyword evidence="5" id="KW-0812">Transmembrane</keyword>
<dbReference type="SUPFAM" id="SSF144083">
    <property type="entry name" value="Magnesium transport protein CorA, transmembrane region"/>
    <property type="match status" value="1"/>
</dbReference>
<dbReference type="InterPro" id="IPR045863">
    <property type="entry name" value="CorA_TM1_TM2"/>
</dbReference>
<dbReference type="EMBL" id="KN824853">
    <property type="protein sequence ID" value="KIK99669.1"/>
    <property type="molecule type" value="Genomic_DNA"/>
</dbReference>
<organism evidence="8 9">
    <name type="scientific">Paxillus rubicundulus Ve08.2h10</name>
    <dbReference type="NCBI Taxonomy" id="930991"/>
    <lineage>
        <taxon>Eukaryota</taxon>
        <taxon>Fungi</taxon>
        <taxon>Dikarya</taxon>
        <taxon>Basidiomycota</taxon>
        <taxon>Agaricomycotina</taxon>
        <taxon>Agaricomycetes</taxon>
        <taxon>Agaricomycetidae</taxon>
        <taxon>Boletales</taxon>
        <taxon>Paxilineae</taxon>
        <taxon>Paxillaceae</taxon>
        <taxon>Paxillus</taxon>
    </lineage>
</organism>
<dbReference type="PANTHER" id="PTHR46494">
    <property type="entry name" value="CORA FAMILY METAL ION TRANSPORTER (EUROFUNG)"/>
    <property type="match status" value="1"/>
</dbReference>
<dbReference type="OrthoDB" id="3231000at2759"/>
<evidence type="ECO:0000256" key="1">
    <source>
        <dbReference type="ARBA" id="ARBA00004651"/>
    </source>
</evidence>
<dbReference type="InterPro" id="IPR045861">
    <property type="entry name" value="CorA_cytoplasmic_dom"/>
</dbReference>
<evidence type="ECO:0000256" key="7">
    <source>
        <dbReference type="ARBA" id="ARBA00023136"/>
    </source>
</evidence>
<evidence type="ECO:0000256" key="5">
    <source>
        <dbReference type="ARBA" id="ARBA00022692"/>
    </source>
</evidence>
<evidence type="ECO:0000256" key="4">
    <source>
        <dbReference type="ARBA" id="ARBA00022475"/>
    </source>
</evidence>
<evidence type="ECO:0000313" key="8">
    <source>
        <dbReference type="EMBL" id="KIK99669.1"/>
    </source>
</evidence>
<protein>
    <recommendedName>
        <fullName evidence="10">Magnesium transporter</fullName>
    </recommendedName>
</protein>
<evidence type="ECO:0008006" key="10">
    <source>
        <dbReference type="Google" id="ProtNLM"/>
    </source>
</evidence>